<dbReference type="InterPro" id="IPR053146">
    <property type="entry name" value="QDO-like"/>
</dbReference>
<evidence type="ECO:0000313" key="2">
    <source>
        <dbReference type="EMBL" id="TNC23583.1"/>
    </source>
</evidence>
<dbReference type="InterPro" id="IPR013096">
    <property type="entry name" value="Cupin_2"/>
</dbReference>
<comment type="caution">
    <text evidence="2">The sequence shown here is derived from an EMBL/GenBank/DDBJ whole genome shotgun (WGS) entry which is preliminary data.</text>
</comment>
<dbReference type="Gene3D" id="2.60.120.10">
    <property type="entry name" value="Jelly Rolls"/>
    <property type="match status" value="1"/>
</dbReference>
<dbReference type="OrthoDB" id="9791637at2"/>
<dbReference type="InterPro" id="IPR014710">
    <property type="entry name" value="RmlC-like_jellyroll"/>
</dbReference>
<feature type="domain" description="Cupin type-2" evidence="1">
    <location>
        <begin position="46"/>
        <end position="107"/>
    </location>
</feature>
<keyword evidence="3" id="KW-1185">Reference proteome</keyword>
<name>A0A5C4LW21_9PSEU</name>
<proteinExistence type="predicted"/>
<gene>
    <name evidence="2" type="ORF">FG385_21410</name>
</gene>
<evidence type="ECO:0000313" key="3">
    <source>
        <dbReference type="Proteomes" id="UP000305546"/>
    </source>
</evidence>
<organism evidence="2 3">
    <name type="scientific">Amycolatopsis alkalitolerans</name>
    <dbReference type="NCBI Taxonomy" id="2547244"/>
    <lineage>
        <taxon>Bacteria</taxon>
        <taxon>Bacillati</taxon>
        <taxon>Actinomycetota</taxon>
        <taxon>Actinomycetes</taxon>
        <taxon>Pseudonocardiales</taxon>
        <taxon>Pseudonocardiaceae</taxon>
        <taxon>Amycolatopsis</taxon>
    </lineage>
</organism>
<dbReference type="EMBL" id="VDFW01000019">
    <property type="protein sequence ID" value="TNC23583.1"/>
    <property type="molecule type" value="Genomic_DNA"/>
</dbReference>
<evidence type="ECO:0000259" key="1">
    <source>
        <dbReference type="Pfam" id="PF07883"/>
    </source>
</evidence>
<accession>A0A5C4LW21</accession>
<dbReference type="Proteomes" id="UP000305546">
    <property type="component" value="Unassembled WGS sequence"/>
</dbReference>
<reference evidence="2 3" key="1">
    <citation type="submission" date="2019-06" db="EMBL/GenBank/DDBJ databases">
        <title>Amycolatopsis alkalitolerans sp. nov., isolated from Gastrodia elata Blume.</title>
        <authorList>
            <person name="Narsing Rao M.P."/>
            <person name="Li W.J."/>
        </authorList>
    </citation>
    <scope>NUCLEOTIDE SEQUENCE [LARGE SCALE GENOMIC DNA]</scope>
    <source>
        <strain evidence="2 3">SYSUP0005</strain>
    </source>
</reference>
<dbReference type="Pfam" id="PF07883">
    <property type="entry name" value="Cupin_2"/>
    <property type="match status" value="1"/>
</dbReference>
<dbReference type="InterPro" id="IPR011051">
    <property type="entry name" value="RmlC_Cupin_sf"/>
</dbReference>
<dbReference type="SUPFAM" id="SSF51182">
    <property type="entry name" value="RmlC-like cupins"/>
    <property type="match status" value="1"/>
</dbReference>
<dbReference type="AlphaFoldDB" id="A0A5C4LW21"/>
<dbReference type="PANTHER" id="PTHR36440">
    <property type="entry name" value="PUTATIVE (AFU_ORTHOLOGUE AFUA_8G07350)-RELATED"/>
    <property type="match status" value="1"/>
</dbReference>
<dbReference type="CDD" id="cd02215">
    <property type="entry name" value="cupin_QDO_N_C"/>
    <property type="match status" value="1"/>
</dbReference>
<dbReference type="PANTHER" id="PTHR36440:SF1">
    <property type="entry name" value="PUTATIVE (AFU_ORTHOLOGUE AFUA_8G07350)-RELATED"/>
    <property type="match status" value="1"/>
</dbReference>
<protein>
    <submittedName>
        <fullName evidence="2">Cupin domain-containing protein</fullName>
    </submittedName>
</protein>
<sequence>MSFDPDGYVLRDGDGPHVWFLDTRMTVKAGAEQTRGAFTFLEWSAPAGFGPPLHRHDREDEAFYLLEGGIEVDCGDRHWLAGPGDFVFLPRGIPHAFTVSDGPVRGLQITAPAGFDQFIAELGRPAAGPDLPPPTPPDVPKLIDVSLRYGIETLGPPPNA</sequence>
<dbReference type="RefSeq" id="WP_139098540.1">
    <property type="nucleotide sequence ID" value="NZ_VDFW01000019.1"/>
</dbReference>